<dbReference type="EMBL" id="BOOH01000051">
    <property type="protein sequence ID" value="GIH79690.1"/>
    <property type="molecule type" value="Genomic_DNA"/>
</dbReference>
<keyword evidence="4" id="KW-0503">Monooxygenase</keyword>
<dbReference type="SUPFAM" id="SSF51679">
    <property type="entry name" value="Bacterial luciferase-like"/>
    <property type="match status" value="1"/>
</dbReference>
<gene>
    <name evidence="6" type="ORF">Plo01_61190</name>
</gene>
<evidence type="ECO:0000256" key="3">
    <source>
        <dbReference type="ARBA" id="ARBA00023002"/>
    </source>
</evidence>
<keyword evidence="2" id="KW-0288">FMN</keyword>
<keyword evidence="1" id="KW-0285">Flavoprotein</keyword>
<comment type="caution">
    <text evidence="6">The sequence shown here is derived from an EMBL/GenBank/DDBJ whole genome shotgun (WGS) entry which is preliminary data.</text>
</comment>
<sequence>MDRPFRFAAVVREAASAGEWADKARRLEDSGFDVLLVPDHLVGPRFAPVAAMTAAACATSRLKVGTLVFANDFRHPAVLAKEAATVDLLSAGRLELGLGTGWMAADYASAGLALDPPGTRVDRLAEAIAVLKGLWGEGPFTFHGEHYRIDGLDQQPKPVQRPHPRLLLGGGGPRVLRLAAREADVINLGMRVRADGTGPDGADGGLPAFLAKIDLVRRAAADRYGAIELGTSVQQLGVRRRGEAWSAADSSRQDETPQVLLGTRRDVADKLRHWRDTHDLSYFVLHHERDLDAFIPVVEELAGR</sequence>
<reference evidence="6 7" key="1">
    <citation type="submission" date="2021-01" db="EMBL/GenBank/DDBJ databases">
        <title>Whole genome shotgun sequence of Planobispora longispora NBRC 13918.</title>
        <authorList>
            <person name="Komaki H."/>
            <person name="Tamura T."/>
        </authorList>
    </citation>
    <scope>NUCLEOTIDE SEQUENCE [LARGE SCALE GENOMIC DNA]</scope>
    <source>
        <strain evidence="6 7">NBRC 13918</strain>
    </source>
</reference>
<dbReference type="GO" id="GO:0046306">
    <property type="term" value="P:alkanesulfonate catabolic process"/>
    <property type="evidence" value="ECO:0007669"/>
    <property type="project" value="TreeGrafter"/>
</dbReference>
<evidence type="ECO:0000313" key="7">
    <source>
        <dbReference type="Proteomes" id="UP000616724"/>
    </source>
</evidence>
<evidence type="ECO:0000313" key="6">
    <source>
        <dbReference type="EMBL" id="GIH79690.1"/>
    </source>
</evidence>
<evidence type="ECO:0000256" key="1">
    <source>
        <dbReference type="ARBA" id="ARBA00022630"/>
    </source>
</evidence>
<name>A0A8J3RS19_9ACTN</name>
<dbReference type="GO" id="GO:0008726">
    <property type="term" value="F:alkanesulfonate monooxygenase activity"/>
    <property type="evidence" value="ECO:0007669"/>
    <property type="project" value="TreeGrafter"/>
</dbReference>
<evidence type="ECO:0000256" key="4">
    <source>
        <dbReference type="ARBA" id="ARBA00023033"/>
    </source>
</evidence>
<dbReference type="NCBIfam" id="TIGR03621">
    <property type="entry name" value="F420_MSMEG_2516"/>
    <property type="match status" value="1"/>
</dbReference>
<feature type="domain" description="Luciferase-like" evidence="5">
    <location>
        <begin position="14"/>
        <end position="190"/>
    </location>
</feature>
<keyword evidence="3" id="KW-0560">Oxidoreductase</keyword>
<evidence type="ECO:0000259" key="5">
    <source>
        <dbReference type="Pfam" id="PF00296"/>
    </source>
</evidence>
<dbReference type="Proteomes" id="UP000616724">
    <property type="component" value="Unassembled WGS sequence"/>
</dbReference>
<evidence type="ECO:0000256" key="2">
    <source>
        <dbReference type="ARBA" id="ARBA00022643"/>
    </source>
</evidence>
<dbReference type="AlphaFoldDB" id="A0A8J3RS19"/>
<dbReference type="InterPro" id="IPR036661">
    <property type="entry name" value="Luciferase-like_sf"/>
</dbReference>
<dbReference type="Gene3D" id="3.20.20.30">
    <property type="entry name" value="Luciferase-like domain"/>
    <property type="match status" value="1"/>
</dbReference>
<dbReference type="InterPro" id="IPR011251">
    <property type="entry name" value="Luciferase-like_dom"/>
</dbReference>
<accession>A0A8J3RS19</accession>
<dbReference type="RefSeq" id="WP_203894148.1">
    <property type="nucleotide sequence ID" value="NZ_BOOH01000051.1"/>
</dbReference>
<protein>
    <submittedName>
        <fullName evidence="6">LLM class F420-dependent oxidoreductase</fullName>
    </submittedName>
</protein>
<dbReference type="PANTHER" id="PTHR42847:SF4">
    <property type="entry name" value="ALKANESULFONATE MONOOXYGENASE-RELATED"/>
    <property type="match status" value="1"/>
</dbReference>
<dbReference type="PANTHER" id="PTHR42847">
    <property type="entry name" value="ALKANESULFONATE MONOOXYGENASE"/>
    <property type="match status" value="1"/>
</dbReference>
<organism evidence="6 7">
    <name type="scientific">Planobispora longispora</name>
    <dbReference type="NCBI Taxonomy" id="28887"/>
    <lineage>
        <taxon>Bacteria</taxon>
        <taxon>Bacillati</taxon>
        <taxon>Actinomycetota</taxon>
        <taxon>Actinomycetes</taxon>
        <taxon>Streptosporangiales</taxon>
        <taxon>Streptosporangiaceae</taxon>
        <taxon>Planobispora</taxon>
    </lineage>
</organism>
<keyword evidence="7" id="KW-1185">Reference proteome</keyword>
<dbReference type="InterPro" id="IPR050172">
    <property type="entry name" value="SsuD_RutA_monooxygenase"/>
</dbReference>
<dbReference type="InterPro" id="IPR019923">
    <property type="entry name" value="Lucif-like_OxRdtase_MSMEG_2516"/>
</dbReference>
<proteinExistence type="predicted"/>
<dbReference type="Pfam" id="PF00296">
    <property type="entry name" value="Bac_luciferase"/>
    <property type="match status" value="1"/>
</dbReference>